<dbReference type="AlphaFoldDB" id="W6MRW4"/>
<evidence type="ECO:0000313" key="3">
    <source>
        <dbReference type="EMBL" id="CDK29118.1"/>
    </source>
</evidence>
<reference evidence="3" key="1">
    <citation type="submission" date="2013-12" db="EMBL/GenBank/DDBJ databases">
        <authorList>
            <person name="Genoscope - CEA"/>
        </authorList>
    </citation>
    <scope>NUCLEOTIDE SEQUENCE</scope>
    <source>
        <strain evidence="3">CBS 1993</strain>
    </source>
</reference>
<dbReference type="Gene3D" id="1.10.167.10">
    <property type="entry name" value="Regulator of G-protein Signalling 4, domain 2"/>
    <property type="match status" value="1"/>
</dbReference>
<keyword evidence="4" id="KW-1185">Reference proteome</keyword>
<evidence type="ECO:0000313" key="4">
    <source>
        <dbReference type="Proteomes" id="UP000019384"/>
    </source>
</evidence>
<dbReference type="EMBL" id="HG793130">
    <property type="protein sequence ID" value="CDK29118.1"/>
    <property type="molecule type" value="Genomic_DNA"/>
</dbReference>
<dbReference type="InterPro" id="IPR016137">
    <property type="entry name" value="RGS"/>
</dbReference>
<evidence type="ECO:0000259" key="2">
    <source>
        <dbReference type="PROSITE" id="PS50132"/>
    </source>
</evidence>
<keyword evidence="1" id="KW-0472">Membrane</keyword>
<dbReference type="InterPro" id="IPR052246">
    <property type="entry name" value="Cell_Polariz_PKAAnc"/>
</dbReference>
<feature type="transmembrane region" description="Helical" evidence="1">
    <location>
        <begin position="373"/>
        <end position="395"/>
    </location>
</feature>
<dbReference type="SUPFAM" id="SSF48097">
    <property type="entry name" value="Regulator of G-protein signaling, RGS"/>
    <property type="match status" value="1"/>
</dbReference>
<keyword evidence="1" id="KW-1133">Transmembrane helix</keyword>
<protein>
    <recommendedName>
        <fullName evidence="2">RGS domain-containing protein</fullName>
    </recommendedName>
</protein>
<dbReference type="GO" id="GO:0008104">
    <property type="term" value="P:intracellular protein localization"/>
    <property type="evidence" value="ECO:0007669"/>
    <property type="project" value="TreeGrafter"/>
</dbReference>
<dbReference type="Pfam" id="PF00615">
    <property type="entry name" value="RGS"/>
    <property type="match status" value="1"/>
</dbReference>
<dbReference type="STRING" id="1382522.W6MRW4"/>
<dbReference type="GeneID" id="34522495"/>
<feature type="transmembrane region" description="Helical" evidence="1">
    <location>
        <begin position="402"/>
        <end position="422"/>
    </location>
</feature>
<dbReference type="GO" id="GO:0005886">
    <property type="term" value="C:plasma membrane"/>
    <property type="evidence" value="ECO:0007669"/>
    <property type="project" value="TreeGrafter"/>
</dbReference>
<name>W6MRW4_9ASCO</name>
<dbReference type="RefSeq" id="XP_022461107.1">
    <property type="nucleotide sequence ID" value="XM_022606257.1"/>
</dbReference>
<dbReference type="PANTHER" id="PTHR13155">
    <property type="entry name" value="A-KINASE ANCHOR PROTEINS"/>
    <property type="match status" value="1"/>
</dbReference>
<feature type="domain" description="RGS" evidence="2">
    <location>
        <begin position="295"/>
        <end position="365"/>
    </location>
</feature>
<dbReference type="PROSITE" id="PS50132">
    <property type="entry name" value="RGS"/>
    <property type="match status" value="1"/>
</dbReference>
<feature type="transmembrane region" description="Helical" evidence="1">
    <location>
        <begin position="457"/>
        <end position="478"/>
    </location>
</feature>
<reference evidence="3" key="2">
    <citation type="submission" date="2014-02" db="EMBL/GenBank/DDBJ databases">
        <title>Complete DNA sequence of /Kuraishia capsulata/ illustrates novel genomic features among budding yeasts (/Saccharomycotina/).</title>
        <authorList>
            <person name="Morales L."/>
            <person name="Noel B."/>
            <person name="Porcel B."/>
            <person name="Marcet-Houben M."/>
            <person name="Hullo M-F."/>
            <person name="Sacerdot C."/>
            <person name="Tekaia F."/>
            <person name="Leh-Louis V."/>
            <person name="Despons L."/>
            <person name="Khanna V."/>
            <person name="Aury J-M."/>
            <person name="Barbe V."/>
            <person name="Couloux A."/>
            <person name="Labadie K."/>
            <person name="Pelletier E."/>
            <person name="Souciet J-L."/>
            <person name="Boekhout T."/>
            <person name="Gabaldon T."/>
            <person name="Wincker P."/>
            <person name="Dujon B."/>
        </authorList>
    </citation>
    <scope>NUCLEOTIDE SEQUENCE</scope>
    <source>
        <strain evidence="3">CBS 1993</strain>
    </source>
</reference>
<sequence>MFDTLPYQNPKSKQWASMQNRVDITVAVLKTFASCKFWLDYYAFNPMDKSTAMNDTPYQVELNASATRLIGDSSSHLDRLPTLYEVLNRKTQAPVDLWSFYVYMRDSQQAIDYLDFWIDCVQHLNLCKNYVKGLRRSLHVNDRIRNAPQVAEIAIQRLHGPSTESLGISADPLKRDTMKSVDSSVLLDLINQQELLGEDDSHRLSAFLRGEGKVQTNDPAVINRIEELKRRSESTSGDFNFSQFDTQQETKARNRVSTINPEMLEYLIEEEDKNGMVGPNGKNQFVTRLTLRKSSQKLINTYFANNSDKRIVIPDHIVNRVLRYVEQEGRDDPEVFDEPRNFVFRAMENEAFPGFLSSHAISNVTSMSSAVRFFLSIFFAFVGFWVGYVLIFLDWHPKPQRAVVVVPFFLASYLMLSSLYFLDPFLVFLGYSESKAAHKGFIPIREPFVAKLLRSRAIWVLFLICIVAAALSVVFALVPGRRL</sequence>
<dbReference type="InterPro" id="IPR044926">
    <property type="entry name" value="RGS_subdomain_2"/>
</dbReference>
<accession>W6MRW4</accession>
<dbReference type="PANTHER" id="PTHR13155:SF1">
    <property type="entry name" value="A-KINASE ANCHOR PROTEIN 10, MITOCHONDRIAL"/>
    <property type="match status" value="1"/>
</dbReference>
<dbReference type="SMART" id="SM00315">
    <property type="entry name" value="RGS"/>
    <property type="match status" value="1"/>
</dbReference>
<evidence type="ECO:0000256" key="1">
    <source>
        <dbReference type="SAM" id="Phobius"/>
    </source>
</evidence>
<keyword evidence="1" id="KW-0812">Transmembrane</keyword>
<dbReference type="InterPro" id="IPR036305">
    <property type="entry name" value="RGS_sf"/>
</dbReference>
<dbReference type="OrthoDB" id="5584247at2759"/>
<dbReference type="HOGENOM" id="CLU_029881_1_1_1"/>
<dbReference type="Proteomes" id="UP000019384">
    <property type="component" value="Unassembled WGS sequence"/>
</dbReference>
<proteinExistence type="predicted"/>
<organism evidence="3 4">
    <name type="scientific">Kuraishia capsulata CBS 1993</name>
    <dbReference type="NCBI Taxonomy" id="1382522"/>
    <lineage>
        <taxon>Eukaryota</taxon>
        <taxon>Fungi</taxon>
        <taxon>Dikarya</taxon>
        <taxon>Ascomycota</taxon>
        <taxon>Saccharomycotina</taxon>
        <taxon>Pichiomycetes</taxon>
        <taxon>Pichiales</taxon>
        <taxon>Pichiaceae</taxon>
        <taxon>Kuraishia</taxon>
    </lineage>
</organism>
<gene>
    <name evidence="3" type="ORF">KUCA_T00005105001</name>
</gene>